<dbReference type="PROSITE" id="PS00216">
    <property type="entry name" value="SUGAR_TRANSPORT_1"/>
    <property type="match status" value="1"/>
</dbReference>
<evidence type="ECO:0000313" key="13">
    <source>
        <dbReference type="Proteomes" id="UP000636264"/>
    </source>
</evidence>
<dbReference type="InterPro" id="IPR036259">
    <property type="entry name" value="MFS_trans_sf"/>
</dbReference>
<dbReference type="GO" id="GO:0042910">
    <property type="term" value="F:xenobiotic transmembrane transporter activity"/>
    <property type="evidence" value="ECO:0007669"/>
    <property type="project" value="InterPro"/>
</dbReference>
<name>A0A916RFV1_9HYPH</name>
<evidence type="ECO:0000256" key="10">
    <source>
        <dbReference type="RuleBase" id="RU365088"/>
    </source>
</evidence>
<dbReference type="PANTHER" id="PTHR43124:SF3">
    <property type="entry name" value="CHLORAMPHENICOL EFFLUX PUMP RV0191"/>
    <property type="match status" value="1"/>
</dbReference>
<comment type="function">
    <text evidence="1">Resistance to tetracycline by an active tetracycline efflux. This is an energy-dependent process that decreases the accumulation of the antibiotic in whole cells. This protein functions as a metal-tetracycline/H(+) antiporter.</text>
</comment>
<keyword evidence="8 10" id="KW-1133">Transmembrane helix</keyword>
<dbReference type="InterPro" id="IPR004812">
    <property type="entry name" value="Efflux_drug-R_Bcr/CmlA"/>
</dbReference>
<keyword evidence="10" id="KW-0997">Cell inner membrane</keyword>
<evidence type="ECO:0000256" key="2">
    <source>
        <dbReference type="ARBA" id="ARBA00004651"/>
    </source>
</evidence>
<gene>
    <name evidence="12" type="ORF">GCM10011385_05640</name>
</gene>
<keyword evidence="5 10" id="KW-0813">Transport</keyword>
<dbReference type="PANTHER" id="PTHR43124">
    <property type="entry name" value="PURINE EFFLUX PUMP PBUE"/>
    <property type="match status" value="1"/>
</dbReference>
<evidence type="ECO:0000259" key="11">
    <source>
        <dbReference type="PROSITE" id="PS50850"/>
    </source>
</evidence>
<reference evidence="12" key="1">
    <citation type="journal article" date="2014" name="Int. J. Syst. Evol. Microbiol.">
        <title>Complete genome sequence of Corynebacterium casei LMG S-19264T (=DSM 44701T), isolated from a smear-ripened cheese.</title>
        <authorList>
            <consortium name="US DOE Joint Genome Institute (JGI-PGF)"/>
            <person name="Walter F."/>
            <person name="Albersmeier A."/>
            <person name="Kalinowski J."/>
            <person name="Ruckert C."/>
        </authorList>
    </citation>
    <scope>NUCLEOTIDE SEQUENCE</scope>
    <source>
        <strain evidence="12">CGMCC 1.15320</strain>
    </source>
</reference>
<dbReference type="Gene3D" id="1.20.1720.10">
    <property type="entry name" value="Multidrug resistance protein D"/>
    <property type="match status" value="1"/>
</dbReference>
<evidence type="ECO:0000256" key="9">
    <source>
        <dbReference type="ARBA" id="ARBA00023136"/>
    </source>
</evidence>
<dbReference type="Proteomes" id="UP000636264">
    <property type="component" value="Unassembled WGS sequence"/>
</dbReference>
<evidence type="ECO:0000256" key="5">
    <source>
        <dbReference type="ARBA" id="ARBA00022448"/>
    </source>
</evidence>
<evidence type="ECO:0000256" key="3">
    <source>
        <dbReference type="ARBA" id="ARBA00006236"/>
    </source>
</evidence>
<feature type="transmembrane region" description="Helical" evidence="10">
    <location>
        <begin position="359"/>
        <end position="380"/>
    </location>
</feature>
<keyword evidence="13" id="KW-1185">Reference proteome</keyword>
<comment type="similarity">
    <text evidence="4">Belongs to the major facilitator superfamily. TCR/Tet family.</text>
</comment>
<dbReference type="RefSeq" id="WP_188719408.1">
    <property type="nucleotide sequence ID" value="NZ_BMIF01000001.1"/>
</dbReference>
<feature type="transmembrane region" description="Helical" evidence="10">
    <location>
        <begin position="180"/>
        <end position="199"/>
    </location>
</feature>
<comment type="similarity">
    <text evidence="3 10">Belongs to the major facilitator superfamily. Bcr/CmlA family.</text>
</comment>
<dbReference type="AlphaFoldDB" id="A0A916RFV1"/>
<dbReference type="GO" id="GO:1990961">
    <property type="term" value="P:xenobiotic detoxification by transmembrane export across the plasma membrane"/>
    <property type="evidence" value="ECO:0007669"/>
    <property type="project" value="InterPro"/>
</dbReference>
<dbReference type="InterPro" id="IPR011701">
    <property type="entry name" value="MFS"/>
</dbReference>
<comment type="caution">
    <text evidence="12">The sequence shown here is derived from an EMBL/GenBank/DDBJ whole genome shotgun (WGS) entry which is preliminary data.</text>
</comment>
<organism evidence="12 13">
    <name type="scientific">Nitratireductor aestuarii</name>
    <dbReference type="NCBI Taxonomy" id="1735103"/>
    <lineage>
        <taxon>Bacteria</taxon>
        <taxon>Pseudomonadati</taxon>
        <taxon>Pseudomonadota</taxon>
        <taxon>Alphaproteobacteria</taxon>
        <taxon>Hyphomicrobiales</taxon>
        <taxon>Phyllobacteriaceae</taxon>
        <taxon>Nitratireductor</taxon>
    </lineage>
</organism>
<feature type="transmembrane region" description="Helical" evidence="10">
    <location>
        <begin position="152"/>
        <end position="174"/>
    </location>
</feature>
<dbReference type="NCBIfam" id="TIGR00710">
    <property type="entry name" value="efflux_Bcr_CflA"/>
    <property type="match status" value="1"/>
</dbReference>
<dbReference type="PRINTS" id="PR01035">
    <property type="entry name" value="TCRTETA"/>
</dbReference>
<evidence type="ECO:0000256" key="8">
    <source>
        <dbReference type="ARBA" id="ARBA00022989"/>
    </source>
</evidence>
<feature type="transmembrane region" description="Helical" evidence="10">
    <location>
        <begin position="30"/>
        <end position="51"/>
    </location>
</feature>
<evidence type="ECO:0000256" key="4">
    <source>
        <dbReference type="ARBA" id="ARBA00007520"/>
    </source>
</evidence>
<feature type="transmembrane region" description="Helical" evidence="10">
    <location>
        <begin position="63"/>
        <end position="83"/>
    </location>
</feature>
<feature type="domain" description="Major facilitator superfamily (MFS) profile" evidence="11">
    <location>
        <begin position="29"/>
        <end position="412"/>
    </location>
</feature>
<dbReference type="InterPro" id="IPR005829">
    <property type="entry name" value="Sugar_transporter_CS"/>
</dbReference>
<sequence>MDSKVEPQQTGSSAALRTVKFLDRSTPPHMFTLVVAASTAALSTNLFLPSLPSMATYFKTDYSVIQLAVSLYLVAQAVLQLGIGPASDRFGRRPVMIFGFTVFLISTIAALWAPNVQVLLACRLLQAFAASGIVLARAIVRDTAEPADAAAKLGYVMMCMTVAPMIGPMIGGFLDEIYGWQASFYMMAVFGAVAIFIAYKDLGETNLYKSPSMLAQMKSYPEVIKSRRFWGYSLTAACSSGAFFAFIGGGPFVSTEILGMSPTQYGIYFGTVSLGYAAGNFLSARFTRKVGINNMMQLGNCVGLLSMVICISLFLAGYNHPLSLFAPMMLLGVGSGLTQPNAATGMVSVRPRLAGSASGLGGSIQVAGGATFAVLAGLLISEKTGVYPLLIVMGGALVMAMLATAYVIRVAKQAGDI</sequence>
<evidence type="ECO:0000313" key="12">
    <source>
        <dbReference type="EMBL" id="GGA54911.1"/>
    </source>
</evidence>
<feature type="transmembrane region" description="Helical" evidence="10">
    <location>
        <begin position="229"/>
        <end position="253"/>
    </location>
</feature>
<dbReference type="PROSITE" id="PS50850">
    <property type="entry name" value="MFS"/>
    <property type="match status" value="1"/>
</dbReference>
<feature type="transmembrane region" description="Helical" evidence="10">
    <location>
        <begin position="95"/>
        <end position="112"/>
    </location>
</feature>
<accession>A0A916RFV1</accession>
<keyword evidence="7 10" id="KW-0812">Transmembrane</keyword>
<feature type="transmembrane region" description="Helical" evidence="10">
    <location>
        <begin position="386"/>
        <end position="408"/>
    </location>
</feature>
<dbReference type="SUPFAM" id="SSF103473">
    <property type="entry name" value="MFS general substrate transporter"/>
    <property type="match status" value="1"/>
</dbReference>
<dbReference type="InterPro" id="IPR001958">
    <property type="entry name" value="Tet-R_TetA/multi-R_MdtG-like"/>
</dbReference>
<dbReference type="Pfam" id="PF07690">
    <property type="entry name" value="MFS_1"/>
    <property type="match status" value="1"/>
</dbReference>
<dbReference type="CDD" id="cd17320">
    <property type="entry name" value="MFS_MdfA_MDR_like"/>
    <property type="match status" value="1"/>
</dbReference>
<dbReference type="EMBL" id="BMIF01000001">
    <property type="protein sequence ID" value="GGA54911.1"/>
    <property type="molecule type" value="Genomic_DNA"/>
</dbReference>
<feature type="transmembrane region" description="Helical" evidence="10">
    <location>
        <begin position="118"/>
        <end position="140"/>
    </location>
</feature>
<protein>
    <recommendedName>
        <fullName evidence="10">Bcr/CflA family efflux transporter</fullName>
    </recommendedName>
</protein>
<evidence type="ECO:0000256" key="1">
    <source>
        <dbReference type="ARBA" id="ARBA00003279"/>
    </source>
</evidence>
<dbReference type="GO" id="GO:0005886">
    <property type="term" value="C:plasma membrane"/>
    <property type="evidence" value="ECO:0007669"/>
    <property type="project" value="UniProtKB-SubCell"/>
</dbReference>
<reference evidence="12" key="2">
    <citation type="submission" date="2020-09" db="EMBL/GenBank/DDBJ databases">
        <authorList>
            <person name="Sun Q."/>
            <person name="Zhou Y."/>
        </authorList>
    </citation>
    <scope>NUCLEOTIDE SEQUENCE</scope>
    <source>
        <strain evidence="12">CGMCC 1.15320</strain>
    </source>
</reference>
<evidence type="ECO:0000256" key="6">
    <source>
        <dbReference type="ARBA" id="ARBA00022475"/>
    </source>
</evidence>
<comment type="caution">
    <text evidence="10">Lacks conserved residue(s) required for the propagation of feature annotation.</text>
</comment>
<evidence type="ECO:0000256" key="7">
    <source>
        <dbReference type="ARBA" id="ARBA00022692"/>
    </source>
</evidence>
<keyword evidence="9 10" id="KW-0472">Membrane</keyword>
<keyword evidence="6" id="KW-1003">Cell membrane</keyword>
<proteinExistence type="inferred from homology"/>
<dbReference type="InterPro" id="IPR050189">
    <property type="entry name" value="MFS_Efflux_Transporters"/>
</dbReference>
<dbReference type="InterPro" id="IPR020846">
    <property type="entry name" value="MFS_dom"/>
</dbReference>
<comment type="subcellular location">
    <subcellularLocation>
        <location evidence="10">Cell inner membrane</location>
        <topology evidence="10">Multi-pass membrane protein</topology>
    </subcellularLocation>
    <subcellularLocation>
        <location evidence="2">Cell membrane</location>
        <topology evidence="2">Multi-pass membrane protein</topology>
    </subcellularLocation>
</comment>
<feature type="transmembrane region" description="Helical" evidence="10">
    <location>
        <begin position="265"/>
        <end position="286"/>
    </location>
</feature>
<feature type="transmembrane region" description="Helical" evidence="10">
    <location>
        <begin position="298"/>
        <end position="318"/>
    </location>
</feature>